<dbReference type="InterPro" id="IPR042410">
    <property type="entry name" value="WBSCR13"/>
</dbReference>
<evidence type="ECO:0000313" key="3">
    <source>
        <dbReference type="Proteomes" id="UP000594454"/>
    </source>
</evidence>
<dbReference type="PROSITE" id="PS50082">
    <property type="entry name" value="WD_REPEATS_2"/>
    <property type="match status" value="1"/>
</dbReference>
<gene>
    <name evidence="2" type="ORF">HERILL_LOCUS13315</name>
</gene>
<dbReference type="EMBL" id="LR899013">
    <property type="protein sequence ID" value="CAD7090858.1"/>
    <property type="molecule type" value="Genomic_DNA"/>
</dbReference>
<feature type="repeat" description="WD" evidence="1">
    <location>
        <begin position="186"/>
        <end position="220"/>
    </location>
</feature>
<organism evidence="2 3">
    <name type="scientific">Hermetia illucens</name>
    <name type="common">Black soldier fly</name>
    <dbReference type="NCBI Taxonomy" id="343691"/>
    <lineage>
        <taxon>Eukaryota</taxon>
        <taxon>Metazoa</taxon>
        <taxon>Ecdysozoa</taxon>
        <taxon>Arthropoda</taxon>
        <taxon>Hexapoda</taxon>
        <taxon>Insecta</taxon>
        <taxon>Pterygota</taxon>
        <taxon>Neoptera</taxon>
        <taxon>Endopterygota</taxon>
        <taxon>Diptera</taxon>
        <taxon>Brachycera</taxon>
        <taxon>Stratiomyomorpha</taxon>
        <taxon>Stratiomyidae</taxon>
        <taxon>Hermetiinae</taxon>
        <taxon>Hermetia</taxon>
    </lineage>
</organism>
<accession>A0A7R8Z0C0</accession>
<dbReference type="InterPro" id="IPR015943">
    <property type="entry name" value="WD40/YVTN_repeat-like_dom_sf"/>
</dbReference>
<dbReference type="GO" id="GO:0030968">
    <property type="term" value="P:endoplasmic reticulum unfolded protein response"/>
    <property type="evidence" value="ECO:0007669"/>
    <property type="project" value="TreeGrafter"/>
</dbReference>
<name>A0A7R8Z0C0_HERIL</name>
<protein>
    <recommendedName>
        <fullName evidence="4">Transducin beta-like protein 2</fullName>
    </recommendedName>
</protein>
<evidence type="ECO:0000256" key="1">
    <source>
        <dbReference type="PROSITE-ProRule" id="PRU00221"/>
    </source>
</evidence>
<dbReference type="Proteomes" id="UP000594454">
    <property type="component" value="Chromosome 5"/>
</dbReference>
<dbReference type="SMART" id="SM00320">
    <property type="entry name" value="WD40"/>
    <property type="match status" value="4"/>
</dbReference>
<proteinExistence type="predicted"/>
<dbReference type="Gene3D" id="2.130.10.10">
    <property type="entry name" value="YVTN repeat-like/Quinoprotein amine dehydrogenase"/>
    <property type="match status" value="1"/>
</dbReference>
<dbReference type="Pfam" id="PF00400">
    <property type="entry name" value="WD40"/>
    <property type="match status" value="2"/>
</dbReference>
<keyword evidence="3" id="KW-1185">Reference proteome</keyword>
<keyword evidence="1" id="KW-0853">WD repeat</keyword>
<evidence type="ECO:0000313" key="2">
    <source>
        <dbReference type="EMBL" id="CAD7090858.1"/>
    </source>
</evidence>
<dbReference type="PROSITE" id="PS50294">
    <property type="entry name" value="WD_REPEATS_REGION"/>
    <property type="match status" value="1"/>
</dbReference>
<evidence type="ECO:0008006" key="4">
    <source>
        <dbReference type="Google" id="ProtNLM"/>
    </source>
</evidence>
<sequence length="352" mass="40051">MFSRENVQRRNVHRRNRYPARDRSILIWSCAHLDNAKTRKSFRINVEYDSATKLAWNPDDRTIAIHKLAENCVEIYKMDKKDGWFARPSKGICYPKVTNNDIVGFGISCTGRFMMSCDNGTDLYLWDVKGNQLDKIDTYLMNTYSAKISPCGRFIAACGFAPDCKVWEVKFSKTGEYQKTIRAFDLSGHSSGIYDVAFDQDTSHMATVSKDGTWKLFDTRIEYEKGQSPRCLRTGKYTQSPQSSLIALSINAEVIAIATGRNVEIFSGSTGECDATLKHVFEGAVVAITFDPMGKFLFAAGDRYVRMYHNVTGYKETNLNMQAKLKTNLTSATRERLEKQVEENMEFLKKFS</sequence>
<dbReference type="AlphaFoldDB" id="A0A7R8Z0C0"/>
<dbReference type="InterPro" id="IPR036322">
    <property type="entry name" value="WD40_repeat_dom_sf"/>
</dbReference>
<dbReference type="GO" id="GO:0005783">
    <property type="term" value="C:endoplasmic reticulum"/>
    <property type="evidence" value="ECO:0007669"/>
    <property type="project" value="TreeGrafter"/>
</dbReference>
<dbReference type="PANTHER" id="PTHR44321">
    <property type="entry name" value="TRANSDUCIN BETA-LIKE PROTEIN 2"/>
    <property type="match status" value="1"/>
</dbReference>
<dbReference type="PANTHER" id="PTHR44321:SF1">
    <property type="entry name" value="TRANSDUCIN BETA-LIKE PROTEIN 2"/>
    <property type="match status" value="1"/>
</dbReference>
<dbReference type="InterPro" id="IPR001680">
    <property type="entry name" value="WD40_rpt"/>
</dbReference>
<reference evidence="2 3" key="1">
    <citation type="submission" date="2020-11" db="EMBL/GenBank/DDBJ databases">
        <authorList>
            <person name="Wallbank WR R."/>
            <person name="Pardo Diaz C."/>
            <person name="Kozak K."/>
            <person name="Martin S."/>
            <person name="Jiggins C."/>
            <person name="Moest M."/>
            <person name="Warren A I."/>
            <person name="Generalovic N T."/>
            <person name="Byers J.R.P. K."/>
            <person name="Montejo-Kovacevich G."/>
            <person name="Yen C E."/>
        </authorList>
    </citation>
    <scope>NUCLEOTIDE SEQUENCE [LARGE SCALE GENOMIC DNA]</scope>
</reference>
<dbReference type="OrthoDB" id="200924at2759"/>
<dbReference type="SUPFAM" id="SSF50978">
    <property type="entry name" value="WD40 repeat-like"/>
    <property type="match status" value="1"/>
</dbReference>
<dbReference type="InParanoid" id="A0A7R8Z0C0"/>